<reference evidence="2 3" key="1">
    <citation type="submission" date="2016-05" db="EMBL/GenBank/DDBJ databases">
        <title>Comparative analysis of secretome profiles of manganese(II)-oxidizing ascomycete fungi.</title>
        <authorList>
            <consortium name="DOE Joint Genome Institute"/>
            <person name="Zeiner C.A."/>
            <person name="Purvine S.O."/>
            <person name="Zink E.M."/>
            <person name="Wu S."/>
            <person name="Pasa-Tolic L."/>
            <person name="Chaput D.L."/>
            <person name="Haridas S."/>
            <person name="Grigoriev I.V."/>
            <person name="Santelli C.M."/>
            <person name="Hansel C.M."/>
        </authorList>
    </citation>
    <scope>NUCLEOTIDE SEQUENCE [LARGE SCALE GENOMIC DNA]</scope>
    <source>
        <strain evidence="2 3">AP3s5-JAC2a</strain>
    </source>
</reference>
<accession>A0A177C5R3</accession>
<dbReference type="AlphaFoldDB" id="A0A177C5R3"/>
<keyword evidence="3" id="KW-1185">Reference proteome</keyword>
<evidence type="ECO:0000313" key="2">
    <source>
        <dbReference type="EMBL" id="OAG02855.1"/>
    </source>
</evidence>
<name>A0A177C5R3_9PLEO</name>
<proteinExistence type="predicted"/>
<dbReference type="EMBL" id="KV441555">
    <property type="protein sequence ID" value="OAG02855.1"/>
    <property type="molecule type" value="Genomic_DNA"/>
</dbReference>
<feature type="region of interest" description="Disordered" evidence="1">
    <location>
        <begin position="428"/>
        <end position="575"/>
    </location>
</feature>
<feature type="compositionally biased region" description="Low complexity" evidence="1">
    <location>
        <begin position="223"/>
        <end position="240"/>
    </location>
</feature>
<sequence length="592" mass="63086">MPLQASRTLDTSRRSPERMGRCTSSPTETFNQLVQAVLGAATRPRPYVAAPSLHQLSPDISFIHRSEVVAHQAAIRTGRHSPALEHQARGSRAIDVVGYTYAPGRRDASATALYAEGSTPGAYLPPPPPEIPSPTRVRSPFHGESISLAPVQRPVLVSRLDQPPFVPALPARTVLRPAREWRRVGSAPESGWESVLGHSAVYRAKGEGYRPRVPSPLREQHGTESLAGGSSGSSGEWSHGTMPRDENEEQREMGRRGKVNGVGQGPRLRGGGEWEDYFSLPVRGVDWDEDWVSDGDERTLLDEGQQPRDYFHCQVFPEGHKLDICMHPTTEIPRLRGGGKPKRNRIPASLFYMAGATGRRPNESITVDAWNSMKPKKRMGGLLGMAMYGYKSGKSYVPETRDQEVQTDAEPEAAALVTVDVGISDESPAVDSARAVSPARTPGLETSQDGNEGSRSEDAPASGAEGIVDAGEPSSSAAEPDADRPSIPTAGNVADDTPAAAPPEPASKSHADDGAPAPEATPPPTPDDAAKDTPNSGPGAAPLPYPTTPLLADVSGGKKGVPKSGEPVQMPLTPEELVNKVVEEMKRKGLVG</sequence>
<feature type="compositionally biased region" description="Basic and acidic residues" evidence="1">
    <location>
        <begin position="242"/>
        <end position="255"/>
    </location>
</feature>
<dbReference type="Proteomes" id="UP000077069">
    <property type="component" value="Unassembled WGS sequence"/>
</dbReference>
<dbReference type="GeneID" id="28766597"/>
<dbReference type="RefSeq" id="XP_018033220.1">
    <property type="nucleotide sequence ID" value="XM_018183111.1"/>
</dbReference>
<feature type="region of interest" description="Disordered" evidence="1">
    <location>
        <begin position="207"/>
        <end position="270"/>
    </location>
</feature>
<feature type="compositionally biased region" description="Basic and acidic residues" evidence="1">
    <location>
        <begin position="10"/>
        <end position="20"/>
    </location>
</feature>
<dbReference type="OrthoDB" id="3801583at2759"/>
<evidence type="ECO:0000256" key="1">
    <source>
        <dbReference type="SAM" id="MobiDB-lite"/>
    </source>
</evidence>
<evidence type="ECO:0000313" key="3">
    <source>
        <dbReference type="Proteomes" id="UP000077069"/>
    </source>
</evidence>
<organism evidence="2 3">
    <name type="scientific">Paraphaeosphaeria sporulosa</name>
    <dbReference type="NCBI Taxonomy" id="1460663"/>
    <lineage>
        <taxon>Eukaryota</taxon>
        <taxon>Fungi</taxon>
        <taxon>Dikarya</taxon>
        <taxon>Ascomycota</taxon>
        <taxon>Pezizomycotina</taxon>
        <taxon>Dothideomycetes</taxon>
        <taxon>Pleosporomycetidae</taxon>
        <taxon>Pleosporales</taxon>
        <taxon>Massarineae</taxon>
        <taxon>Didymosphaeriaceae</taxon>
        <taxon>Paraphaeosphaeria</taxon>
    </lineage>
</organism>
<dbReference type="InParanoid" id="A0A177C5R3"/>
<gene>
    <name evidence="2" type="ORF">CC84DRAFT_1219798</name>
</gene>
<protein>
    <submittedName>
        <fullName evidence="2">Uncharacterized protein</fullName>
    </submittedName>
</protein>
<feature type="compositionally biased region" description="Gly residues" evidence="1">
    <location>
        <begin position="260"/>
        <end position="270"/>
    </location>
</feature>
<feature type="region of interest" description="Disordered" evidence="1">
    <location>
        <begin position="1"/>
        <end position="25"/>
    </location>
</feature>